<proteinExistence type="predicted"/>
<dbReference type="EMBL" id="CP004387">
    <property type="protein sequence ID" value="AJD47108.1"/>
    <property type="molecule type" value="Genomic_DNA"/>
</dbReference>
<dbReference type="HOGENOM" id="CLU_168270_0_0_6"/>
<dbReference type="Proteomes" id="UP000006764">
    <property type="component" value="Chromosome"/>
</dbReference>
<dbReference type="STRING" id="391936.S7S_03430"/>
<evidence type="ECO:0000313" key="1">
    <source>
        <dbReference type="EMBL" id="AJD47108.1"/>
    </source>
</evidence>
<sequence>MRANEILPDEHNTLSINGMTVRKGSVGAFLATARQWLNPTTPDHQRQCAQQDLRELLPALDALGLFEVLEVRDPALRQWLDEHREAH</sequence>
<keyword evidence="2" id="KW-1185">Reference proteome</keyword>
<protein>
    <submittedName>
        <fullName evidence="1">Preprotein translocase subunit SecD</fullName>
    </submittedName>
</protein>
<dbReference type="OrthoDB" id="1453999at2"/>
<dbReference type="AlphaFoldDB" id="A0A0B4XKN5"/>
<name>A0A0B4XKN5_9GAMM</name>
<dbReference type="RefSeq" id="WP_008740438.1">
    <property type="nucleotide sequence ID" value="NZ_CP004387.1"/>
</dbReference>
<reference evidence="1 2" key="1">
    <citation type="journal article" date="2012" name="J. Bacteriol.">
        <title>Genome sequence of an alkane-degrading bacterium, Alcanivorax pacificus type strain W11-5, isolated from deep sea sediment.</title>
        <authorList>
            <person name="Lai Q."/>
            <person name="Shao Z."/>
        </authorList>
    </citation>
    <scope>NUCLEOTIDE SEQUENCE [LARGE SCALE GENOMIC DNA]</scope>
    <source>
        <strain evidence="1 2">W11-5</strain>
    </source>
</reference>
<dbReference type="KEGG" id="apac:S7S_03430"/>
<gene>
    <name evidence="1" type="ORF">S7S_03430</name>
</gene>
<accession>A0A0B4XKN5</accession>
<organism evidence="1 2">
    <name type="scientific">Isoalcanivorax pacificus W11-5</name>
    <dbReference type="NCBI Taxonomy" id="391936"/>
    <lineage>
        <taxon>Bacteria</taxon>
        <taxon>Pseudomonadati</taxon>
        <taxon>Pseudomonadota</taxon>
        <taxon>Gammaproteobacteria</taxon>
        <taxon>Oceanospirillales</taxon>
        <taxon>Alcanivoracaceae</taxon>
        <taxon>Isoalcanivorax</taxon>
    </lineage>
</organism>
<evidence type="ECO:0000313" key="2">
    <source>
        <dbReference type="Proteomes" id="UP000006764"/>
    </source>
</evidence>